<keyword evidence="1" id="KW-0812">Transmembrane</keyword>
<evidence type="ECO:0000313" key="2">
    <source>
        <dbReference type="EMBL" id="KAG1902182.1"/>
    </source>
</evidence>
<evidence type="ECO:0000313" key="3">
    <source>
        <dbReference type="Proteomes" id="UP001195769"/>
    </source>
</evidence>
<protein>
    <submittedName>
        <fullName evidence="2">Uncharacterized protein</fullName>
    </submittedName>
</protein>
<evidence type="ECO:0000256" key="1">
    <source>
        <dbReference type="SAM" id="Phobius"/>
    </source>
</evidence>
<accession>A0AAD4E9Q9</accession>
<dbReference type="Proteomes" id="UP001195769">
    <property type="component" value="Unassembled WGS sequence"/>
</dbReference>
<proteinExistence type="predicted"/>
<keyword evidence="1" id="KW-1133">Transmembrane helix</keyword>
<keyword evidence="3" id="KW-1185">Reference proteome</keyword>
<dbReference type="EMBL" id="JABBWK010000018">
    <property type="protein sequence ID" value="KAG1902182.1"/>
    <property type="molecule type" value="Genomic_DNA"/>
</dbReference>
<dbReference type="AlphaFoldDB" id="A0AAD4E9Q9"/>
<dbReference type="RefSeq" id="XP_041227757.1">
    <property type="nucleotide sequence ID" value="XM_041374867.1"/>
</dbReference>
<organism evidence="2 3">
    <name type="scientific">Suillus fuscotomentosus</name>
    <dbReference type="NCBI Taxonomy" id="1912939"/>
    <lineage>
        <taxon>Eukaryota</taxon>
        <taxon>Fungi</taxon>
        <taxon>Dikarya</taxon>
        <taxon>Basidiomycota</taxon>
        <taxon>Agaricomycotina</taxon>
        <taxon>Agaricomycetes</taxon>
        <taxon>Agaricomycetidae</taxon>
        <taxon>Boletales</taxon>
        <taxon>Suillineae</taxon>
        <taxon>Suillaceae</taxon>
        <taxon>Suillus</taxon>
    </lineage>
</organism>
<comment type="caution">
    <text evidence="2">The sequence shown here is derived from an EMBL/GenBank/DDBJ whole genome shotgun (WGS) entry which is preliminary data.</text>
</comment>
<sequence length="104" mass="12004">LIDWTDNISRDITSFHINYMPEETFALPIQLHLFHVSIDESRQKNSFSSCTLVAAGHSFRGCLAYLLDLMIIHEFLALFSSLILVDMPRTCAITHNLRLLVRRQ</sequence>
<gene>
    <name evidence="2" type="ORF">F5891DRAFT_949327</name>
</gene>
<dbReference type="GeneID" id="64669165"/>
<feature type="non-terminal residue" evidence="2">
    <location>
        <position position="1"/>
    </location>
</feature>
<reference evidence="2" key="1">
    <citation type="journal article" date="2020" name="New Phytol.">
        <title>Comparative genomics reveals dynamic genome evolution in host specialist ectomycorrhizal fungi.</title>
        <authorList>
            <person name="Lofgren L.A."/>
            <person name="Nguyen N.H."/>
            <person name="Vilgalys R."/>
            <person name="Ruytinx J."/>
            <person name="Liao H.L."/>
            <person name="Branco S."/>
            <person name="Kuo A."/>
            <person name="LaButti K."/>
            <person name="Lipzen A."/>
            <person name="Andreopoulos W."/>
            <person name="Pangilinan J."/>
            <person name="Riley R."/>
            <person name="Hundley H."/>
            <person name="Na H."/>
            <person name="Barry K."/>
            <person name="Grigoriev I.V."/>
            <person name="Stajich J.E."/>
            <person name="Kennedy P.G."/>
        </authorList>
    </citation>
    <scope>NUCLEOTIDE SEQUENCE</scope>
    <source>
        <strain evidence="2">FC203</strain>
    </source>
</reference>
<feature type="transmembrane region" description="Helical" evidence="1">
    <location>
        <begin position="63"/>
        <end position="85"/>
    </location>
</feature>
<keyword evidence="1" id="KW-0472">Membrane</keyword>
<name>A0AAD4E9Q9_9AGAM</name>